<name>A0ABP9VEL9_9DEIO</name>
<feature type="region of interest" description="Disordered" evidence="1">
    <location>
        <begin position="65"/>
        <end position="107"/>
    </location>
</feature>
<protein>
    <submittedName>
        <fullName evidence="2">Uncharacterized protein</fullName>
    </submittedName>
</protein>
<evidence type="ECO:0000313" key="2">
    <source>
        <dbReference type="EMBL" id="GAA5503076.1"/>
    </source>
</evidence>
<evidence type="ECO:0000256" key="1">
    <source>
        <dbReference type="SAM" id="MobiDB-lite"/>
    </source>
</evidence>
<keyword evidence="3" id="KW-1185">Reference proteome</keyword>
<proteinExistence type="predicted"/>
<comment type="caution">
    <text evidence="2">The sequence shown here is derived from an EMBL/GenBank/DDBJ whole genome shotgun (WGS) entry which is preliminary data.</text>
</comment>
<dbReference type="Proteomes" id="UP001458946">
    <property type="component" value="Unassembled WGS sequence"/>
</dbReference>
<feature type="compositionally biased region" description="Basic and acidic residues" evidence="1">
    <location>
        <begin position="65"/>
        <end position="74"/>
    </location>
</feature>
<gene>
    <name evidence="2" type="ORF">Dxin01_02825</name>
</gene>
<accession>A0ABP9VEL9</accession>
<sequence length="107" mass="12200">MADDAPKKQDGRAIFAALAAIEGPIEREQPTEQQERDFSSWEELTSREQELAQAYAEAAEEMRNDPLFDLDTAHGLEPSGEGERRYHSPPHPPHKSRSKFKYSQDVF</sequence>
<evidence type="ECO:0000313" key="3">
    <source>
        <dbReference type="Proteomes" id="UP001458946"/>
    </source>
</evidence>
<reference evidence="2 3" key="1">
    <citation type="submission" date="2024-02" db="EMBL/GenBank/DDBJ databases">
        <title>Deinococcus xinjiangensis NBRC 107630.</title>
        <authorList>
            <person name="Ichikawa N."/>
            <person name="Katano-Makiyama Y."/>
            <person name="Hidaka K."/>
        </authorList>
    </citation>
    <scope>NUCLEOTIDE SEQUENCE [LARGE SCALE GENOMIC DNA]</scope>
    <source>
        <strain evidence="2 3">NBRC 107630</strain>
    </source>
</reference>
<dbReference type="EMBL" id="BAABRN010000037">
    <property type="protein sequence ID" value="GAA5503076.1"/>
    <property type="molecule type" value="Genomic_DNA"/>
</dbReference>
<organism evidence="2 3">
    <name type="scientific">Deinococcus xinjiangensis</name>
    <dbReference type="NCBI Taxonomy" id="457454"/>
    <lineage>
        <taxon>Bacteria</taxon>
        <taxon>Thermotogati</taxon>
        <taxon>Deinococcota</taxon>
        <taxon>Deinococci</taxon>
        <taxon>Deinococcales</taxon>
        <taxon>Deinococcaceae</taxon>
        <taxon>Deinococcus</taxon>
    </lineage>
</organism>
<dbReference type="RefSeq" id="WP_353543049.1">
    <property type="nucleotide sequence ID" value="NZ_BAABRN010000037.1"/>
</dbReference>